<keyword evidence="2" id="KW-1185">Reference proteome</keyword>
<dbReference type="EMBL" id="CP039354">
    <property type="protein sequence ID" value="QCE11047.1"/>
    <property type="molecule type" value="Genomic_DNA"/>
</dbReference>
<protein>
    <submittedName>
        <fullName evidence="1">Uncharacterized protein</fullName>
    </submittedName>
</protein>
<name>A0A4D6NGH7_VIGUN</name>
<organism evidence="1 2">
    <name type="scientific">Vigna unguiculata</name>
    <name type="common">Cowpea</name>
    <dbReference type="NCBI Taxonomy" id="3917"/>
    <lineage>
        <taxon>Eukaryota</taxon>
        <taxon>Viridiplantae</taxon>
        <taxon>Streptophyta</taxon>
        <taxon>Embryophyta</taxon>
        <taxon>Tracheophyta</taxon>
        <taxon>Spermatophyta</taxon>
        <taxon>Magnoliopsida</taxon>
        <taxon>eudicotyledons</taxon>
        <taxon>Gunneridae</taxon>
        <taxon>Pentapetalae</taxon>
        <taxon>rosids</taxon>
        <taxon>fabids</taxon>
        <taxon>Fabales</taxon>
        <taxon>Fabaceae</taxon>
        <taxon>Papilionoideae</taxon>
        <taxon>50 kb inversion clade</taxon>
        <taxon>NPAAA clade</taxon>
        <taxon>indigoferoid/millettioid clade</taxon>
        <taxon>Phaseoleae</taxon>
        <taxon>Vigna</taxon>
    </lineage>
</organism>
<gene>
    <name evidence="1" type="ORF">DEO72_LG10g2280</name>
</gene>
<evidence type="ECO:0000313" key="1">
    <source>
        <dbReference type="EMBL" id="QCE11047.1"/>
    </source>
</evidence>
<sequence length="142" mass="16071">MADFWQRDDAEKTRRSGNGGLRLMASWFCELWRLIRAGARWCCKGGSGNTTVKMVTVCMKDVGGCCSGEVSGGLRTWHTLIGYFSKWRIAMWRNLVKWRWFGSGQRLALGIGVKHVAFLECGRNGIPRVELGMEDEHEEPLS</sequence>
<proteinExistence type="predicted"/>
<reference evidence="1 2" key="1">
    <citation type="submission" date="2019-04" db="EMBL/GenBank/DDBJ databases">
        <title>An improved genome assembly and genetic linkage map for asparagus bean, Vigna unguiculata ssp. sesquipedialis.</title>
        <authorList>
            <person name="Xia Q."/>
            <person name="Zhang R."/>
            <person name="Dong Y."/>
        </authorList>
    </citation>
    <scope>NUCLEOTIDE SEQUENCE [LARGE SCALE GENOMIC DNA]</scope>
    <source>
        <tissue evidence="1">Leaf</tissue>
    </source>
</reference>
<dbReference type="AlphaFoldDB" id="A0A4D6NGH7"/>
<evidence type="ECO:0000313" key="2">
    <source>
        <dbReference type="Proteomes" id="UP000501690"/>
    </source>
</evidence>
<accession>A0A4D6NGH7</accession>
<dbReference type="Proteomes" id="UP000501690">
    <property type="component" value="Linkage Group LG10"/>
</dbReference>